<accession>A0A3N2QV58</accession>
<gene>
    <name evidence="1" type="ORF">EAT49_15850</name>
</gene>
<protein>
    <recommendedName>
        <fullName evidence="3">ATP-grasp domain-containing protein</fullName>
    </recommendedName>
</protein>
<dbReference type="RefSeq" id="WP_148078743.1">
    <property type="nucleotide sequence ID" value="NZ_ML119088.1"/>
</dbReference>
<evidence type="ECO:0000313" key="1">
    <source>
        <dbReference type="EMBL" id="ROT99086.1"/>
    </source>
</evidence>
<dbReference type="EMBL" id="RDRB01000008">
    <property type="protein sequence ID" value="ROT99086.1"/>
    <property type="molecule type" value="Genomic_DNA"/>
</dbReference>
<evidence type="ECO:0008006" key="3">
    <source>
        <dbReference type="Google" id="ProtNLM"/>
    </source>
</evidence>
<sequence>MAGIMRPMRLDPVSRRAIYFVTLREHGYTFAHVIRALESRGVHARHVPWDTVFASETLAHGTWVLSDFERLPPGALMAAGKVHRALKAAGCRVLNDPARWLPRADFLRNLQLAGVNSFGCWRPAAREWPDRWPVFLRRASGHTGSRTELLETPEAARAALTEALDEGLPLSDLLFVEYAGEPVPGQTYFRKHAAFRIGPEVSREVSVNDTTWLAKVGVSGLATDEDYAAERAEMDAYPHEDFVWKVFEIVGLEYGRVDFGTRAERFEVWEVNSNPTLYAPHEHRNADRAETIRLSFERLVTAFWGLARTPGEPVSIKECFRRYRSEETGMVALSNR</sequence>
<comment type="caution">
    <text evidence="1">The sequence shown here is derived from an EMBL/GenBank/DDBJ whole genome shotgun (WGS) entry which is preliminary data.</text>
</comment>
<dbReference type="Proteomes" id="UP000268016">
    <property type="component" value="Unassembled WGS sequence"/>
</dbReference>
<keyword evidence="2" id="KW-1185">Reference proteome</keyword>
<dbReference type="AlphaFoldDB" id="A0A3N2QV58"/>
<organism evidence="1 2">
    <name type="scientific">Histidinibacterium lentulum</name>
    <dbReference type="NCBI Taxonomy" id="2480588"/>
    <lineage>
        <taxon>Bacteria</taxon>
        <taxon>Pseudomonadati</taxon>
        <taxon>Pseudomonadota</taxon>
        <taxon>Alphaproteobacteria</taxon>
        <taxon>Rhodobacterales</taxon>
        <taxon>Paracoccaceae</taxon>
        <taxon>Histidinibacterium</taxon>
    </lineage>
</organism>
<reference evidence="1 2" key="1">
    <citation type="submission" date="2018-10" db="EMBL/GenBank/DDBJ databases">
        <title>Histidinibacterium lentulum gen. nov., sp. nov., a marine bacterium from the culture broth of Picochlorum sp. 122.</title>
        <authorList>
            <person name="Wang G."/>
        </authorList>
    </citation>
    <scope>NUCLEOTIDE SEQUENCE [LARGE SCALE GENOMIC DNA]</scope>
    <source>
        <strain evidence="1 2">B17</strain>
    </source>
</reference>
<dbReference type="SUPFAM" id="SSF56059">
    <property type="entry name" value="Glutathione synthetase ATP-binding domain-like"/>
    <property type="match status" value="1"/>
</dbReference>
<evidence type="ECO:0000313" key="2">
    <source>
        <dbReference type="Proteomes" id="UP000268016"/>
    </source>
</evidence>
<dbReference type="OrthoDB" id="7616637at2"/>
<proteinExistence type="predicted"/>
<name>A0A3N2QV58_9RHOB</name>